<dbReference type="GO" id="GO:0003700">
    <property type="term" value="F:DNA-binding transcription factor activity"/>
    <property type="evidence" value="ECO:0007669"/>
    <property type="project" value="InterPro"/>
</dbReference>
<dbReference type="PANTHER" id="PTHR31140">
    <property type="entry name" value="B3 DOMAIN-CONTAINING TRANSCRIPTION FACTOR ABI3"/>
    <property type="match status" value="1"/>
</dbReference>
<dbReference type="GO" id="GO:0003677">
    <property type="term" value="F:DNA binding"/>
    <property type="evidence" value="ECO:0007669"/>
    <property type="project" value="UniProtKB-KW"/>
</dbReference>
<organism evidence="6">
    <name type="scientific">Physcomitrium patens</name>
    <name type="common">Spreading-leaved earth moss</name>
    <name type="synonym">Physcomitrella patens</name>
    <dbReference type="NCBI Taxonomy" id="3218"/>
    <lineage>
        <taxon>Eukaryota</taxon>
        <taxon>Viridiplantae</taxon>
        <taxon>Streptophyta</taxon>
        <taxon>Embryophyta</taxon>
        <taxon>Bryophyta</taxon>
        <taxon>Bryophytina</taxon>
        <taxon>Bryopsida</taxon>
        <taxon>Funariidae</taxon>
        <taxon>Funariales</taxon>
        <taxon>Funariaceae</taxon>
        <taxon>Physcomitrium</taxon>
    </lineage>
</organism>
<dbReference type="PROSITE" id="PS50863">
    <property type="entry name" value="B3"/>
    <property type="match status" value="1"/>
</dbReference>
<keyword evidence="2" id="KW-0238">DNA-binding</keyword>
<dbReference type="SUPFAM" id="SSF101936">
    <property type="entry name" value="DNA-binding pseudobarrel domain"/>
    <property type="match status" value="1"/>
</dbReference>
<proteinExistence type="evidence at transcript level"/>
<dbReference type="AlphaFoldDB" id="Q2ABR9"/>
<dbReference type="CDD" id="cd10017">
    <property type="entry name" value="B3_DNA"/>
    <property type="match status" value="1"/>
</dbReference>
<gene>
    <name evidence="6" type="primary">PpABI3B</name>
</gene>
<evidence type="ECO:0000256" key="4">
    <source>
        <dbReference type="ARBA" id="ARBA00023242"/>
    </source>
</evidence>
<evidence type="ECO:0000256" key="3">
    <source>
        <dbReference type="ARBA" id="ARBA00023163"/>
    </source>
</evidence>
<dbReference type="InterPro" id="IPR015300">
    <property type="entry name" value="DNA-bd_pseudobarrel_sf"/>
</dbReference>
<evidence type="ECO:0000313" key="6">
    <source>
        <dbReference type="EMBL" id="BAE80315.1"/>
    </source>
</evidence>
<accession>Q2ABR9</accession>
<dbReference type="SMART" id="SM01019">
    <property type="entry name" value="B3"/>
    <property type="match status" value="1"/>
</dbReference>
<name>Q2ABR9_PHYPA</name>
<protein>
    <submittedName>
        <fullName evidence="6">Transcription factor ABI3-like</fullName>
    </submittedName>
</protein>
<evidence type="ECO:0000256" key="2">
    <source>
        <dbReference type="ARBA" id="ARBA00023125"/>
    </source>
</evidence>
<dbReference type="InterPro" id="IPR003340">
    <property type="entry name" value="B3_DNA-bd"/>
</dbReference>
<dbReference type="Pfam" id="PF02362">
    <property type="entry name" value="B3"/>
    <property type="match status" value="1"/>
</dbReference>
<evidence type="ECO:0000259" key="5">
    <source>
        <dbReference type="PROSITE" id="PS50863"/>
    </source>
</evidence>
<dbReference type="Gene3D" id="2.40.330.10">
    <property type="entry name" value="DNA-binding pseudobarrel domain"/>
    <property type="match status" value="1"/>
</dbReference>
<sequence length="515" mass="57309">MDGNVRAVLKKVTVNEDSLSQAIQALGGGEKGLKELIGHIMLWVKQHNGEMDYGKTSLSQKLEKLHPPQMNHALEFASGKGISGTVYNPNLASEGYDQRNEKSPCPFVRVQSSEDLQDMNHLFQCIKSRRLMGEGGLDINFPRDVHSGSGTFVDVRGSVPDVLHFPSGGMGPRSPNHIGPAMLQGMPCELDIQRPLIPCAQAGLSFSGEHDGLSRIFTATTRAARRNQISRQRQSGLQSNSTFTPSNTVTAVSSECGLWSVAPPAWDMSVGVFLSRTQSPSCGPDISDPKMLTFLLQKELRPSDVGNLGRIILPKKEAEAHLPILALREGILLQMEDFDSGHCWKIRYWFWPNNKSRMYLLENTGEFVKSHRLEEGDLLVLYKIQEGNYVLRAQKKVHSESSGAPGSQQKNAYSLARDFPEASKTEEPLKEKDIVGFAEWSCGKVNEERNILVRDDDPLFKDDQKHKISSSFSPEPLQSLERFPSLSIDFPLDEMMPWDDPDEFNTDSELAELVG</sequence>
<evidence type="ECO:0000256" key="1">
    <source>
        <dbReference type="ARBA" id="ARBA00023015"/>
    </source>
</evidence>
<feature type="domain" description="TF-B3" evidence="5">
    <location>
        <begin position="296"/>
        <end position="397"/>
    </location>
</feature>
<reference evidence="6" key="2">
    <citation type="journal article" date="2006" name="Plant J.">
        <title>Characterization and functional analysis of ABSCISIC ACID INSENSITIVE3-like genes from Physcomitrella patens.</title>
        <authorList>
            <person name="Marella H.H."/>
            <person name="Sakata Y."/>
            <person name="Quatrano R.S."/>
        </authorList>
    </citation>
    <scope>NUCLEOTIDE SEQUENCE</scope>
</reference>
<reference evidence="6" key="1">
    <citation type="submission" date="2005-09" db="EMBL/GenBank/DDBJ databases">
        <authorList>
            <person name="Marella H."/>
            <person name="Sakata Y."/>
            <person name="Ralph Q.S."/>
        </authorList>
    </citation>
    <scope>NUCLEOTIDE SEQUENCE</scope>
</reference>
<keyword evidence="1" id="KW-0805">Transcription regulation</keyword>
<dbReference type="PANTHER" id="PTHR31140:SF81">
    <property type="entry name" value="B3 DOMAIN-CONTAINING TRANSCRIPTION FACTOR ABI3"/>
    <property type="match status" value="1"/>
</dbReference>
<dbReference type="EMBL" id="AB233420">
    <property type="protein sequence ID" value="BAE80315.1"/>
    <property type="molecule type" value="mRNA"/>
</dbReference>
<keyword evidence="4" id="KW-0539">Nucleus</keyword>
<dbReference type="InterPro" id="IPR044800">
    <property type="entry name" value="LEC2-like"/>
</dbReference>
<keyword evidence="3" id="KW-0804">Transcription</keyword>